<dbReference type="GO" id="GO:0030596">
    <property type="term" value="F:alpha-L-rhamnosidase activity"/>
    <property type="evidence" value="ECO:0007669"/>
    <property type="project" value="UniProtKB-EC"/>
</dbReference>
<protein>
    <recommendedName>
        <fullName evidence="2">alpha-L-rhamnosidase</fullName>
        <ecNumber evidence="2">3.2.1.40</ecNumber>
    </recommendedName>
</protein>
<evidence type="ECO:0000259" key="4">
    <source>
        <dbReference type="Pfam" id="PF05592"/>
    </source>
</evidence>
<feature type="domain" description="Bacterial alpha-L-rhamnosidase N-terminal" evidence="5">
    <location>
        <begin position="43"/>
        <end position="174"/>
    </location>
</feature>
<evidence type="ECO:0000259" key="5">
    <source>
        <dbReference type="Pfam" id="PF08531"/>
    </source>
</evidence>
<dbReference type="Pfam" id="PF05592">
    <property type="entry name" value="Bac_rhamnosid"/>
    <property type="match status" value="1"/>
</dbReference>
<evidence type="ECO:0000256" key="2">
    <source>
        <dbReference type="ARBA" id="ARBA00012652"/>
    </source>
</evidence>
<dbReference type="EMBL" id="JGZO01000034">
    <property type="protein sequence ID" value="KFI90045.1"/>
    <property type="molecule type" value="Genomic_DNA"/>
</dbReference>
<proteinExistence type="predicted"/>
<dbReference type="InterPro" id="IPR035398">
    <property type="entry name" value="Bac_rhamnosid_C"/>
</dbReference>
<dbReference type="InterPro" id="IPR012341">
    <property type="entry name" value="6hp_glycosidase-like_sf"/>
</dbReference>
<dbReference type="AlphaFoldDB" id="A0A087D3E5"/>
<dbReference type="RefSeq" id="WP_051923300.1">
    <property type="nucleotide sequence ID" value="NZ_JAWFIY010000002.1"/>
</dbReference>
<dbReference type="PANTHER" id="PTHR33307:SF6">
    <property type="entry name" value="ALPHA-RHAMNOSIDASE (EUROFUNG)-RELATED"/>
    <property type="match status" value="1"/>
</dbReference>
<dbReference type="GO" id="GO:0005975">
    <property type="term" value="P:carbohydrate metabolic process"/>
    <property type="evidence" value="ECO:0007669"/>
    <property type="project" value="InterPro"/>
</dbReference>
<dbReference type="STRING" id="158787.BSCA_0382"/>
<keyword evidence="9" id="KW-1185">Reference proteome</keyword>
<organism evidence="8 9">
    <name type="scientific">Bifidobacterium scardovii</name>
    <dbReference type="NCBI Taxonomy" id="158787"/>
    <lineage>
        <taxon>Bacteria</taxon>
        <taxon>Bacillati</taxon>
        <taxon>Actinomycetota</taxon>
        <taxon>Actinomycetes</taxon>
        <taxon>Bifidobacteriales</taxon>
        <taxon>Bifidobacteriaceae</taxon>
        <taxon>Bifidobacterium</taxon>
    </lineage>
</organism>
<evidence type="ECO:0000256" key="1">
    <source>
        <dbReference type="ARBA" id="ARBA00001445"/>
    </source>
</evidence>
<dbReference type="Gene3D" id="1.50.10.10">
    <property type="match status" value="1"/>
</dbReference>
<dbReference type="InterPro" id="IPR008928">
    <property type="entry name" value="6-hairpin_glycosidase_sf"/>
</dbReference>
<evidence type="ECO:0000259" key="6">
    <source>
        <dbReference type="Pfam" id="PF17389"/>
    </source>
</evidence>
<comment type="catalytic activity">
    <reaction evidence="1">
        <text>Hydrolysis of terminal non-reducing alpha-L-rhamnose residues in alpha-L-rhamnosides.</text>
        <dbReference type="EC" id="3.2.1.40"/>
    </reaction>
</comment>
<feature type="domain" description="Alpha-L-rhamnosidase C-terminal" evidence="7">
    <location>
        <begin position="720"/>
        <end position="768"/>
    </location>
</feature>
<keyword evidence="3" id="KW-0378">Hydrolase</keyword>
<dbReference type="eggNOG" id="COG0174">
    <property type="taxonomic scope" value="Bacteria"/>
</dbReference>
<reference evidence="8 9" key="1">
    <citation type="submission" date="2014-03" db="EMBL/GenBank/DDBJ databases">
        <title>Genomics of Bifidobacteria.</title>
        <authorList>
            <person name="Ventura M."/>
            <person name="Milani C."/>
            <person name="Lugli G.A."/>
        </authorList>
    </citation>
    <scope>NUCLEOTIDE SEQUENCE [LARGE SCALE GENOMIC DNA]</scope>
    <source>
        <strain evidence="8 9">LMG 21589</strain>
    </source>
</reference>
<evidence type="ECO:0000313" key="8">
    <source>
        <dbReference type="EMBL" id="KFI90045.1"/>
    </source>
</evidence>
<gene>
    <name evidence="8" type="ORF">BSCA_0382</name>
</gene>
<dbReference type="PANTHER" id="PTHR33307">
    <property type="entry name" value="ALPHA-RHAMNOSIDASE (EUROFUNG)"/>
    <property type="match status" value="1"/>
</dbReference>
<comment type="caution">
    <text evidence="8">The sequence shown here is derived from an EMBL/GenBank/DDBJ whole genome shotgun (WGS) entry which is preliminary data.</text>
</comment>
<name>A0A087D3E5_9BIFI</name>
<dbReference type="Gene3D" id="2.60.120.260">
    <property type="entry name" value="Galactose-binding domain-like"/>
    <property type="match status" value="2"/>
</dbReference>
<dbReference type="InterPro" id="IPR008902">
    <property type="entry name" value="Rhamnosid_concanavalin"/>
</dbReference>
<dbReference type="InterPro" id="IPR035396">
    <property type="entry name" value="Bac_rhamnosid6H"/>
</dbReference>
<dbReference type="InterPro" id="IPR016007">
    <property type="entry name" value="Alpha_rhamnosid"/>
</dbReference>
<evidence type="ECO:0000259" key="7">
    <source>
        <dbReference type="Pfam" id="PF17390"/>
    </source>
</evidence>
<dbReference type="Pfam" id="PF17389">
    <property type="entry name" value="Bac_rhamnosid6H"/>
    <property type="match status" value="1"/>
</dbReference>
<feature type="domain" description="Alpha-L-rhamnosidase concanavalin-like" evidence="4">
    <location>
        <begin position="241"/>
        <end position="346"/>
    </location>
</feature>
<feature type="domain" description="Alpha-L-rhamnosidase six-hairpin glycosidase" evidence="6">
    <location>
        <begin position="352"/>
        <end position="718"/>
    </location>
</feature>
<dbReference type="SUPFAM" id="SSF48208">
    <property type="entry name" value="Six-hairpin glycosidases"/>
    <property type="match status" value="1"/>
</dbReference>
<accession>A0A087D3E5</accession>
<sequence>METMTLKAHMIAGPDGCIADPETGMRRPPVFLRAFDADAGSVSARLVVSAWGLAECEINGTKVGGDVLTPGWTVYGKRLPHWTYDVSDLIRAGRNVMTFWMGDGWYRGKIGFGGGKQDCYGSRLGLFAQLEIAGRDGDTRVIASNADDGLWRAANGPILCSDLYEGETYDARMALPQIEGEAGASVPPDSEEEASGLAVGKIASRWEPVEELPFDPSVLFPAQQATAVRCIGEHDPQSITRLPDGRWLVDFGQNCTQRVVLRIPAVPAGHAITLQHVEVVNPDGTPATRPLRRASQRDRYIASGRESAGEPTWWEPRFTMHGFRYAVIDGWPDGSDLTGADLHARVYSSARRRTGWFSCSNGMLNRLHENARWSMLSNFVSIPTDCPQRDERFGWTGDIAVFAPSAEYLYDVADFLDSWLRDAAIETDIWGTVPYYVPYPYDGWGKPSAVALWGDAVTMVPWALYQATGDAEALRRHIPLARRWMDEVAGLLSEDGVWDARPDTWCGQLGDWLDPTAPPDDAARAMTEKNLVATAFAAHSATLVAAMLRAAGEDTADGGATGADAARYEALAGHIRAGFRARFLRPGGRMTSDTQCAYALAIALDLFDGDPSRDRLRAEAGTRLAELVRERGFVVGTGFAGTPYVLDALADTGHADEAFSLLLSDRCPSWLYQVRMGATTTWERWDSMLPNGEVNPGDMTSFNHYAFGSVADWMHRAIGGLAATRAGWREVRIAPRIAAAVAHGLTRAETSHITPYGKVSVSWSVADGGREAARVAGCGEGDGADRPRPAADLSVAVPEGVTAVLGMDALDERGIALHAGIRLNAGEHRLRVLADR</sequence>
<dbReference type="Proteomes" id="UP000029033">
    <property type="component" value="Unassembled WGS sequence"/>
</dbReference>
<dbReference type="InterPro" id="IPR013737">
    <property type="entry name" value="Bac_rhamnosid_N"/>
</dbReference>
<dbReference type="EC" id="3.2.1.40" evidence="2"/>
<evidence type="ECO:0000256" key="3">
    <source>
        <dbReference type="ARBA" id="ARBA00022801"/>
    </source>
</evidence>
<evidence type="ECO:0000313" key="9">
    <source>
        <dbReference type="Proteomes" id="UP000029033"/>
    </source>
</evidence>
<dbReference type="Pfam" id="PF17390">
    <property type="entry name" value="Bac_rhamnosid_C"/>
    <property type="match status" value="1"/>
</dbReference>
<dbReference type="Gene3D" id="2.60.420.10">
    <property type="entry name" value="Maltose phosphorylase, domain 3"/>
    <property type="match status" value="1"/>
</dbReference>
<dbReference type="Pfam" id="PF08531">
    <property type="entry name" value="Bac_rhamnosid_N"/>
    <property type="match status" value="1"/>
</dbReference>